<reference evidence="1 2" key="1">
    <citation type="submission" date="2018-08" db="EMBL/GenBank/DDBJ databases">
        <title>Meiothermus cateniformans JCM 15151 genome sequencing project.</title>
        <authorList>
            <person name="Da Costa M.S."/>
            <person name="Albuquerque L."/>
            <person name="Raposo P."/>
            <person name="Froufe H.J.C."/>
            <person name="Barroso C.S."/>
            <person name="Egas C."/>
        </authorList>
    </citation>
    <scope>NUCLEOTIDE SEQUENCE [LARGE SCALE GENOMIC DNA]</scope>
    <source>
        <strain evidence="1 2">JCM 15151</strain>
    </source>
</reference>
<gene>
    <name evidence="1" type="ORF">Mcate_01857</name>
</gene>
<dbReference type="KEGG" id="mtai:Mtai_v1c27860"/>
<dbReference type="RefSeq" id="WP_027888417.1">
    <property type="nucleotide sequence ID" value="NZ_JBHSXZ010000085.1"/>
</dbReference>
<comment type="caution">
    <text evidence="1">The sequence shown here is derived from an EMBL/GenBank/DDBJ whole genome shotgun (WGS) entry which is preliminary data.</text>
</comment>
<dbReference type="AlphaFoldDB" id="A0A399E1Z4"/>
<name>A0A399E1Z4_9DEIN</name>
<dbReference type="Pfam" id="PF14103">
    <property type="entry name" value="DUF4276"/>
    <property type="match status" value="1"/>
</dbReference>
<protein>
    <recommendedName>
        <fullName evidence="3">DUF4276 family protein</fullName>
    </recommendedName>
</protein>
<evidence type="ECO:0008006" key="3">
    <source>
        <dbReference type="Google" id="ProtNLM"/>
    </source>
</evidence>
<accession>A0A399E1Z4</accession>
<sequence>MMTLHYEILVEEPSMEAFLQGLLPRLLPQDRTFAIHPFQGKEDLLTKLEARLRGYAAWLPQDWRIVVVVDRDDDDCRRLKQRMEDIAAKVGLRSRTRSPSCWQLVNRIVIEELEAWYFAAWDTVCAAYPKLPAILPQRYRNSDAIAGGTWEAFEWLLQRYGYFKGGLAKIEVARTIGQNLDPNRCRSPSFQCFRDALLKAVGSAGHCDDKP</sequence>
<proteinExistence type="predicted"/>
<dbReference type="EMBL" id="QWKX01000047">
    <property type="protein sequence ID" value="RIH76241.1"/>
    <property type="molecule type" value="Genomic_DNA"/>
</dbReference>
<evidence type="ECO:0000313" key="2">
    <source>
        <dbReference type="Proteomes" id="UP000266089"/>
    </source>
</evidence>
<dbReference type="OrthoDB" id="283783at2"/>
<evidence type="ECO:0000313" key="1">
    <source>
        <dbReference type="EMBL" id="RIH76241.1"/>
    </source>
</evidence>
<organism evidence="1 2">
    <name type="scientific">Meiothermus taiwanensis</name>
    <dbReference type="NCBI Taxonomy" id="172827"/>
    <lineage>
        <taxon>Bacteria</taxon>
        <taxon>Thermotogati</taxon>
        <taxon>Deinococcota</taxon>
        <taxon>Deinococci</taxon>
        <taxon>Thermales</taxon>
        <taxon>Thermaceae</taxon>
        <taxon>Meiothermus</taxon>
    </lineage>
</organism>
<dbReference type="Proteomes" id="UP000266089">
    <property type="component" value="Unassembled WGS sequence"/>
</dbReference>
<dbReference type="InterPro" id="IPR025455">
    <property type="entry name" value="DUF4276"/>
</dbReference>